<name>A0A2I1H9J7_9GLOM</name>
<proteinExistence type="predicted"/>
<evidence type="ECO:0000313" key="2">
    <source>
        <dbReference type="EMBL" id="PKY55537.1"/>
    </source>
</evidence>
<dbReference type="VEuPathDB" id="FungiDB:RhiirA1_542580"/>
<accession>A0A2I1H9J7</accession>
<keyword evidence="1" id="KW-0812">Transmembrane</keyword>
<gene>
    <name evidence="2" type="ORF">RhiirA4_548786</name>
</gene>
<keyword evidence="1" id="KW-1133">Transmembrane helix</keyword>
<feature type="transmembrane region" description="Helical" evidence="1">
    <location>
        <begin position="27"/>
        <end position="47"/>
    </location>
</feature>
<dbReference type="VEuPathDB" id="FungiDB:FUN_018379"/>
<evidence type="ECO:0000256" key="1">
    <source>
        <dbReference type="SAM" id="Phobius"/>
    </source>
</evidence>
<keyword evidence="3" id="KW-1185">Reference proteome</keyword>
<evidence type="ECO:0000313" key="3">
    <source>
        <dbReference type="Proteomes" id="UP000234323"/>
    </source>
</evidence>
<comment type="caution">
    <text evidence="2">The sequence shown here is derived from an EMBL/GenBank/DDBJ whole genome shotgun (WGS) entry which is preliminary data.</text>
</comment>
<reference evidence="2 3" key="1">
    <citation type="submission" date="2015-10" db="EMBL/GenBank/DDBJ databases">
        <title>Genome analyses suggest a sexual origin of heterokaryosis in a supposedly ancient asexual fungus.</title>
        <authorList>
            <person name="Ropars J."/>
            <person name="Sedzielewska K."/>
            <person name="Noel J."/>
            <person name="Charron P."/>
            <person name="Farinelli L."/>
            <person name="Marton T."/>
            <person name="Kruger M."/>
            <person name="Pelin A."/>
            <person name="Brachmann A."/>
            <person name="Corradi N."/>
        </authorList>
    </citation>
    <scope>NUCLEOTIDE SEQUENCE [LARGE SCALE GENOMIC DNA]</scope>
    <source>
        <strain evidence="2 3">A4</strain>
    </source>
</reference>
<sequence>MTQNFYLWEDAINKINFRTSSKDDVNITPFITFITFTTHTYTLIIFFKTWEQIWERKLLPNLPSIINKIAFEYSSMLNSFIPMKDIHDWSNNFLKLEDYLFLHEKDIDTNNEDTFVYEMLHDLLNEIFHDPMFELIWVNSESFVFKNCYTSTSGNKENSRGEKPDFKIITNLKEEILFGEIGLASFRVWVSGSRIWIYEMDLNYDGIYRMFLKANVVIPTERAQFLNLIPVLEALYGVNCQMRLHLTPYDFKDRMSEVLKIFATDTLPSSPRSTYIRMPIPPQKLVKIPIVQSSCATSN</sequence>
<dbReference type="VEuPathDB" id="FungiDB:RhiirFUN_008279"/>
<organism evidence="2 3">
    <name type="scientific">Rhizophagus irregularis</name>
    <dbReference type="NCBI Taxonomy" id="588596"/>
    <lineage>
        <taxon>Eukaryota</taxon>
        <taxon>Fungi</taxon>
        <taxon>Fungi incertae sedis</taxon>
        <taxon>Mucoromycota</taxon>
        <taxon>Glomeromycotina</taxon>
        <taxon>Glomeromycetes</taxon>
        <taxon>Glomerales</taxon>
        <taxon>Glomeraceae</taxon>
        <taxon>Rhizophagus</taxon>
    </lineage>
</organism>
<dbReference type="Proteomes" id="UP000234323">
    <property type="component" value="Unassembled WGS sequence"/>
</dbReference>
<dbReference type="AlphaFoldDB" id="A0A2I1H9J7"/>
<dbReference type="EMBL" id="LLXI01001884">
    <property type="protein sequence ID" value="PKY55537.1"/>
    <property type="molecule type" value="Genomic_DNA"/>
</dbReference>
<protein>
    <submittedName>
        <fullName evidence="2">Uncharacterized protein</fullName>
    </submittedName>
</protein>
<keyword evidence="1" id="KW-0472">Membrane</keyword>